<feature type="transmembrane region" description="Helical" evidence="6">
    <location>
        <begin position="88"/>
        <end position="109"/>
    </location>
</feature>
<dbReference type="AlphaFoldDB" id="A0A0D2KIP1"/>
<dbReference type="OMA" id="IWLHSIG"/>
<evidence type="ECO:0008006" key="10">
    <source>
        <dbReference type="Google" id="ProtNLM"/>
    </source>
</evidence>
<dbReference type="PANTHER" id="PTHR16950">
    <property type="entry name" value="ZINC TRANSPORTER SLC39A7 HISTIDINE-RICH MEMBRANE PROTEIN KE4"/>
    <property type="match status" value="1"/>
</dbReference>
<evidence type="ECO:0000256" key="1">
    <source>
        <dbReference type="ARBA" id="ARBA00004141"/>
    </source>
</evidence>
<keyword evidence="4 6" id="KW-0472">Membrane</keyword>
<dbReference type="GO" id="GO:0006882">
    <property type="term" value="P:intracellular zinc ion homeostasis"/>
    <property type="evidence" value="ECO:0007669"/>
    <property type="project" value="TreeGrafter"/>
</dbReference>
<feature type="transmembrane region" description="Helical" evidence="6">
    <location>
        <begin position="317"/>
        <end position="336"/>
    </location>
</feature>
<feature type="transmembrane region" description="Helical" evidence="6">
    <location>
        <begin position="369"/>
        <end position="388"/>
    </location>
</feature>
<keyword evidence="7" id="KW-0732">Signal</keyword>
<reference evidence="9" key="1">
    <citation type="submission" date="2014-04" db="EMBL/GenBank/DDBJ databases">
        <title>Evolutionary Origins and Diversification of the Mycorrhizal Mutualists.</title>
        <authorList>
            <consortium name="DOE Joint Genome Institute"/>
            <consortium name="Mycorrhizal Genomics Consortium"/>
            <person name="Kohler A."/>
            <person name="Kuo A."/>
            <person name="Nagy L.G."/>
            <person name="Floudas D."/>
            <person name="Copeland A."/>
            <person name="Barry K.W."/>
            <person name="Cichocki N."/>
            <person name="Veneault-Fourrey C."/>
            <person name="LaButti K."/>
            <person name="Lindquist E.A."/>
            <person name="Lipzen A."/>
            <person name="Lundell T."/>
            <person name="Morin E."/>
            <person name="Murat C."/>
            <person name="Riley R."/>
            <person name="Ohm R."/>
            <person name="Sun H."/>
            <person name="Tunlid A."/>
            <person name="Henrissat B."/>
            <person name="Grigoriev I.V."/>
            <person name="Hibbett D.S."/>
            <person name="Martin F."/>
        </authorList>
    </citation>
    <scope>NUCLEOTIDE SEQUENCE [LARGE SCALE GENOMIC DNA]</scope>
    <source>
        <strain evidence="9">FD-334 SS-4</strain>
    </source>
</reference>
<dbReference type="PANTHER" id="PTHR16950:SF16">
    <property type="entry name" value="ZINC TRANSPORTER ZIP13"/>
    <property type="match status" value="1"/>
</dbReference>
<dbReference type="EMBL" id="KN817676">
    <property type="protein sequence ID" value="KJA14522.1"/>
    <property type="molecule type" value="Genomic_DNA"/>
</dbReference>
<keyword evidence="9" id="KW-1185">Reference proteome</keyword>
<feature type="signal peptide" evidence="7">
    <location>
        <begin position="1"/>
        <end position="24"/>
    </location>
</feature>
<accession>A0A0D2KIP1</accession>
<evidence type="ECO:0000256" key="3">
    <source>
        <dbReference type="ARBA" id="ARBA00022989"/>
    </source>
</evidence>
<dbReference type="Proteomes" id="UP000054270">
    <property type="component" value="Unassembled WGS sequence"/>
</dbReference>
<dbReference type="GO" id="GO:0016020">
    <property type="term" value="C:membrane"/>
    <property type="evidence" value="ECO:0007669"/>
    <property type="project" value="UniProtKB-SubCell"/>
</dbReference>
<evidence type="ECO:0000256" key="7">
    <source>
        <dbReference type="SAM" id="SignalP"/>
    </source>
</evidence>
<name>A0A0D2KIP1_HYPSF</name>
<feature type="chain" id="PRO_5002245731" description="ZIP-like iron-zinc transporter" evidence="7">
    <location>
        <begin position="25"/>
        <end position="418"/>
    </location>
</feature>
<keyword evidence="3 6" id="KW-1133">Transmembrane helix</keyword>
<keyword evidence="2 6" id="KW-0812">Transmembrane</keyword>
<feature type="transmembrane region" description="Helical" evidence="6">
    <location>
        <begin position="162"/>
        <end position="178"/>
    </location>
</feature>
<dbReference type="InterPro" id="IPR003689">
    <property type="entry name" value="ZIP"/>
</dbReference>
<organism evidence="8 9">
    <name type="scientific">Hypholoma sublateritium (strain FD-334 SS-4)</name>
    <dbReference type="NCBI Taxonomy" id="945553"/>
    <lineage>
        <taxon>Eukaryota</taxon>
        <taxon>Fungi</taxon>
        <taxon>Dikarya</taxon>
        <taxon>Basidiomycota</taxon>
        <taxon>Agaricomycotina</taxon>
        <taxon>Agaricomycetes</taxon>
        <taxon>Agaricomycetidae</taxon>
        <taxon>Agaricales</taxon>
        <taxon>Agaricineae</taxon>
        <taxon>Strophariaceae</taxon>
        <taxon>Hypholoma</taxon>
    </lineage>
</organism>
<gene>
    <name evidence="8" type="ORF">HYPSUDRAFT_49077</name>
</gene>
<evidence type="ECO:0000256" key="2">
    <source>
        <dbReference type="ARBA" id="ARBA00022692"/>
    </source>
</evidence>
<dbReference type="OrthoDB" id="200954at2759"/>
<evidence type="ECO:0000256" key="4">
    <source>
        <dbReference type="ARBA" id="ARBA00023136"/>
    </source>
</evidence>
<protein>
    <recommendedName>
        <fullName evidence="10">ZIP-like iron-zinc transporter</fullName>
    </recommendedName>
</protein>
<evidence type="ECO:0000256" key="5">
    <source>
        <dbReference type="SAM" id="MobiDB-lite"/>
    </source>
</evidence>
<dbReference type="GO" id="GO:0005385">
    <property type="term" value="F:zinc ion transmembrane transporter activity"/>
    <property type="evidence" value="ECO:0007669"/>
    <property type="project" value="TreeGrafter"/>
</dbReference>
<feature type="compositionally biased region" description="Basic and acidic residues" evidence="5">
    <location>
        <begin position="225"/>
        <end position="245"/>
    </location>
</feature>
<dbReference type="STRING" id="945553.A0A0D2KIP1"/>
<sequence>MPSRLPRLLVLSVLLSVLALGAHAAIDTQNATACTAAHVGGADLAIFEDEIASCAPVQKLGALKEALDGQHSAVLRTVFSYLFPFGPAWNSILGTFYISSVPNLILAFIPAEINANTLNTMTAFATGGLLSDVFLHLVPHSFMGEPAASGVRFVMVEEKRNILVGLGIFLGFAAFFFMEKTLRVLGGGEEDGSAGHSHSHSHSQSTDPKAEKASGAAPSVSQDGLRNRSSDASKPDDSSIQHVDHQSTNGPSKLSAYLNLFGDFVHNMMAASFYASPLIGATTTLACFAHEIPHEIADYSILIRSGFTKKQAMQSQFLTAIGAFVGTFIGIAVHTATASDSESPAADLAAGVRQDATGLLGTTLQLSELVIPFVAGGFLYIGAVAVLPTLLAESKSAKQAMREFAAMAFGVVCMFLVA</sequence>
<feature type="region of interest" description="Disordered" evidence="5">
    <location>
        <begin position="189"/>
        <end position="249"/>
    </location>
</feature>
<comment type="subcellular location">
    <subcellularLocation>
        <location evidence="1">Membrane</location>
        <topology evidence="1">Multi-pass membrane protein</topology>
    </subcellularLocation>
</comment>
<dbReference type="Pfam" id="PF02535">
    <property type="entry name" value="Zip"/>
    <property type="match status" value="1"/>
</dbReference>
<evidence type="ECO:0000313" key="9">
    <source>
        <dbReference type="Proteomes" id="UP000054270"/>
    </source>
</evidence>
<evidence type="ECO:0000313" key="8">
    <source>
        <dbReference type="EMBL" id="KJA14522.1"/>
    </source>
</evidence>
<evidence type="ECO:0000256" key="6">
    <source>
        <dbReference type="SAM" id="Phobius"/>
    </source>
</evidence>
<proteinExistence type="predicted"/>